<dbReference type="EMBL" id="JAVTTP010000001">
    <property type="protein sequence ID" value="MDT7830429.1"/>
    <property type="molecule type" value="Genomic_DNA"/>
</dbReference>
<protein>
    <submittedName>
        <fullName evidence="1">Uncharacterized protein</fullName>
    </submittedName>
</protein>
<proteinExistence type="predicted"/>
<keyword evidence="2" id="KW-1185">Reference proteome</keyword>
<dbReference type="PANTHER" id="PTHR45588">
    <property type="entry name" value="TPR DOMAIN-CONTAINING PROTEIN"/>
    <property type="match status" value="1"/>
</dbReference>
<organism evidence="1 2">
    <name type="scientific">Pricia mediterranea</name>
    <dbReference type="NCBI Taxonomy" id="3076079"/>
    <lineage>
        <taxon>Bacteria</taxon>
        <taxon>Pseudomonadati</taxon>
        <taxon>Bacteroidota</taxon>
        <taxon>Flavobacteriia</taxon>
        <taxon>Flavobacteriales</taxon>
        <taxon>Flavobacteriaceae</taxon>
        <taxon>Pricia</taxon>
    </lineage>
</organism>
<gene>
    <name evidence="1" type="ORF">RQM65_17300</name>
</gene>
<dbReference type="InterPro" id="IPR036188">
    <property type="entry name" value="FAD/NAD-bd_sf"/>
</dbReference>
<evidence type="ECO:0000313" key="1">
    <source>
        <dbReference type="EMBL" id="MDT7830429.1"/>
    </source>
</evidence>
<dbReference type="RefSeq" id="WP_314016687.1">
    <property type="nucleotide sequence ID" value="NZ_JAVTTP010000001.1"/>
</dbReference>
<dbReference type="PANTHER" id="PTHR45588:SF1">
    <property type="entry name" value="WW DOMAIN-CONTAINING PROTEIN"/>
    <property type="match status" value="1"/>
</dbReference>
<dbReference type="Gene3D" id="3.50.50.60">
    <property type="entry name" value="FAD/NAD(P)-binding domain"/>
    <property type="match status" value="1"/>
</dbReference>
<sequence>MGDLHYKVSTEDTLAQRFFDQGLVLSYGFNHKEAHRSFKQAALLHSTLDMAHWGQALVLGPNINAAMNPDDNEEPFDLGKDQLIPGRPLMLKNFNKIVRHQTEPESIEGNELTLKNGTQFKTDIVLWATGYRMDLSYLDLPQYNDRSPGRAKTHVRIVDTRQRLSQPIFCWHEPFR</sequence>
<dbReference type="SUPFAM" id="SSF51905">
    <property type="entry name" value="FAD/NAD(P)-binding domain"/>
    <property type="match status" value="1"/>
</dbReference>
<name>A0ABU3L9K5_9FLAO</name>
<reference evidence="1 2" key="1">
    <citation type="submission" date="2023-09" db="EMBL/GenBank/DDBJ databases">
        <title>Novel taxa isolated from Blanes Bay.</title>
        <authorList>
            <person name="Rey-Velasco X."/>
            <person name="Lucena T."/>
        </authorList>
    </citation>
    <scope>NUCLEOTIDE SEQUENCE [LARGE SCALE GENOMIC DNA]</scope>
    <source>
        <strain evidence="1 2">S334</strain>
    </source>
</reference>
<accession>A0ABU3L9K5</accession>
<dbReference type="Proteomes" id="UP001250656">
    <property type="component" value="Unassembled WGS sequence"/>
</dbReference>
<evidence type="ECO:0000313" key="2">
    <source>
        <dbReference type="Proteomes" id="UP001250656"/>
    </source>
</evidence>
<comment type="caution">
    <text evidence="1">The sequence shown here is derived from an EMBL/GenBank/DDBJ whole genome shotgun (WGS) entry which is preliminary data.</text>
</comment>